<dbReference type="CDD" id="cd09272">
    <property type="entry name" value="RNase_HI_RT_Ty1"/>
    <property type="match status" value="1"/>
</dbReference>
<organism evidence="2 3">
    <name type="scientific">Escallonia rubra</name>
    <dbReference type="NCBI Taxonomy" id="112253"/>
    <lineage>
        <taxon>Eukaryota</taxon>
        <taxon>Viridiplantae</taxon>
        <taxon>Streptophyta</taxon>
        <taxon>Embryophyta</taxon>
        <taxon>Tracheophyta</taxon>
        <taxon>Spermatophyta</taxon>
        <taxon>Magnoliopsida</taxon>
        <taxon>eudicotyledons</taxon>
        <taxon>Gunneridae</taxon>
        <taxon>Pentapetalae</taxon>
        <taxon>asterids</taxon>
        <taxon>campanulids</taxon>
        <taxon>Escalloniales</taxon>
        <taxon>Escalloniaceae</taxon>
        <taxon>Escallonia</taxon>
    </lineage>
</organism>
<gene>
    <name evidence="2" type="ORF">RJ640_012350</name>
</gene>
<evidence type="ECO:0000313" key="3">
    <source>
        <dbReference type="Proteomes" id="UP001187471"/>
    </source>
</evidence>
<proteinExistence type="predicted"/>
<dbReference type="Pfam" id="PF07727">
    <property type="entry name" value="RVT_2"/>
    <property type="match status" value="1"/>
</dbReference>
<evidence type="ECO:0000313" key="2">
    <source>
        <dbReference type="EMBL" id="KAK2965995.1"/>
    </source>
</evidence>
<evidence type="ECO:0000259" key="1">
    <source>
        <dbReference type="Pfam" id="PF07727"/>
    </source>
</evidence>
<keyword evidence="3" id="KW-1185">Reference proteome</keyword>
<feature type="domain" description="Reverse transcriptase Ty1/copia-type" evidence="1">
    <location>
        <begin position="123"/>
        <end position="170"/>
    </location>
</feature>
<dbReference type="InterPro" id="IPR013103">
    <property type="entry name" value="RVT_2"/>
</dbReference>
<dbReference type="AlphaFoldDB" id="A0AA88QU15"/>
<name>A0AA88QU15_9ASTE</name>
<dbReference type="EMBL" id="JAVXUO010003163">
    <property type="protein sequence ID" value="KAK2965995.1"/>
    <property type="molecule type" value="Genomic_DNA"/>
</dbReference>
<dbReference type="Proteomes" id="UP001187471">
    <property type="component" value="Unassembled WGS sequence"/>
</dbReference>
<comment type="caution">
    <text evidence="2">The sequence shown here is derived from an EMBL/GenBank/DDBJ whole genome shotgun (WGS) entry which is preliminary data.</text>
</comment>
<sequence>MVSQQFVATSNASGSFISFTPSKMQRLIADLLGRQSGPTNGPSANMASANISGKPDLWINDTGAIDHISCKIDTVTNAYTNPDIPTVPIPNGDTVPIHSLGRVVKHAHLRDAKAKEISALEANNTWTLVSLPSGKCAIDSKWVYKVKFHPDGTVERYKARLVAKGYIQIEECFSMGDSKEKATPMEPNLKLKKDKGKPLKDARKFRQLVGIYATSKTPSFGSGKRILRYVKGTLDYGLLYKRCDNFVLSGFTDADWAGDTNDRHSTSGYCFNTGSAAVSWCSKKQNIVVLSSTEAEYVAATMATQECVWLKRLIGDMFCEVDYAVQIKCDNESAIKLASNPIFHARTKHIEVRYHFVREKVLSEDVELLSVRTNDQVADIFTKALVEPKFQRFRNALGVVSLH</sequence>
<accession>A0AA88QU15</accession>
<protein>
    <recommendedName>
        <fullName evidence="1">Reverse transcriptase Ty1/copia-type domain-containing protein</fullName>
    </recommendedName>
</protein>
<dbReference type="PANTHER" id="PTHR11439:SF481">
    <property type="entry name" value="REVERSE TRANSCRIPTASE TY1_COPIA-TYPE DOMAIN-CONTAINING PROTEIN"/>
    <property type="match status" value="1"/>
</dbReference>
<dbReference type="PANTHER" id="PTHR11439">
    <property type="entry name" value="GAG-POL-RELATED RETROTRANSPOSON"/>
    <property type="match status" value="1"/>
</dbReference>
<reference evidence="2" key="1">
    <citation type="submission" date="2022-12" db="EMBL/GenBank/DDBJ databases">
        <title>Draft genome assemblies for two species of Escallonia (Escalloniales).</title>
        <authorList>
            <person name="Chanderbali A."/>
            <person name="Dervinis C."/>
            <person name="Anghel I."/>
            <person name="Soltis D."/>
            <person name="Soltis P."/>
            <person name="Zapata F."/>
        </authorList>
    </citation>
    <scope>NUCLEOTIDE SEQUENCE</scope>
    <source>
        <strain evidence="2">UCBG92.1500</strain>
        <tissue evidence="2">Leaf</tissue>
    </source>
</reference>